<feature type="transmembrane region" description="Helical" evidence="1">
    <location>
        <begin position="424"/>
        <end position="444"/>
    </location>
</feature>
<dbReference type="PROSITE" id="PS51711">
    <property type="entry name" value="G_FEOB"/>
    <property type="match status" value="1"/>
</dbReference>
<dbReference type="RefSeq" id="WP_377464543.1">
    <property type="nucleotide sequence ID" value="NZ_JBHUOP010000001.1"/>
</dbReference>
<name>A0ABW5X9J1_9MICO</name>
<dbReference type="InterPro" id="IPR011642">
    <property type="entry name" value="Gate_dom"/>
</dbReference>
<evidence type="ECO:0000313" key="3">
    <source>
        <dbReference type="EMBL" id="MFD2839120.1"/>
    </source>
</evidence>
<dbReference type="SUPFAM" id="SSF52540">
    <property type="entry name" value="P-loop containing nucleoside triphosphate hydrolases"/>
    <property type="match status" value="1"/>
</dbReference>
<feature type="transmembrane region" description="Helical" evidence="1">
    <location>
        <begin position="598"/>
        <end position="619"/>
    </location>
</feature>
<dbReference type="Gene3D" id="3.40.50.300">
    <property type="entry name" value="P-loop containing nucleotide triphosphate hydrolases"/>
    <property type="match status" value="1"/>
</dbReference>
<dbReference type="PANTHER" id="PTHR43185:SF1">
    <property type="entry name" value="FE(2+) TRANSPORTER FEOB"/>
    <property type="match status" value="1"/>
</dbReference>
<evidence type="ECO:0000256" key="1">
    <source>
        <dbReference type="SAM" id="Phobius"/>
    </source>
</evidence>
<accession>A0ABW5X9J1</accession>
<dbReference type="Pfam" id="PF07664">
    <property type="entry name" value="FeoB_C"/>
    <property type="match status" value="1"/>
</dbReference>
<reference evidence="4" key="1">
    <citation type="journal article" date="2019" name="Int. J. Syst. Evol. Microbiol.">
        <title>The Global Catalogue of Microorganisms (GCM) 10K type strain sequencing project: providing services to taxonomists for standard genome sequencing and annotation.</title>
        <authorList>
            <consortium name="The Broad Institute Genomics Platform"/>
            <consortium name="The Broad Institute Genome Sequencing Center for Infectious Disease"/>
            <person name="Wu L."/>
            <person name="Ma J."/>
        </authorList>
    </citation>
    <scope>NUCLEOTIDE SEQUENCE [LARGE SCALE GENOMIC DNA]</scope>
    <source>
        <strain evidence="4">KCTC 33576</strain>
    </source>
</reference>
<protein>
    <submittedName>
        <fullName evidence="3">Ferrous iron transporter B</fullName>
    </submittedName>
</protein>
<dbReference type="InterPro" id="IPR011640">
    <property type="entry name" value="Fe2_transport_prot_B_C"/>
</dbReference>
<feature type="domain" description="FeoB-type G" evidence="2">
    <location>
        <begin position="19"/>
        <end position="185"/>
    </location>
</feature>
<feature type="transmembrane region" description="Helical" evidence="1">
    <location>
        <begin position="314"/>
        <end position="338"/>
    </location>
</feature>
<proteinExistence type="predicted"/>
<dbReference type="InterPro" id="IPR050860">
    <property type="entry name" value="FeoB_GTPase"/>
</dbReference>
<gene>
    <name evidence="3" type="ORF">ACFSYH_00835</name>
</gene>
<keyword evidence="1" id="KW-0472">Membrane</keyword>
<dbReference type="InterPro" id="IPR027417">
    <property type="entry name" value="P-loop_NTPase"/>
</dbReference>
<keyword evidence="1" id="KW-0812">Transmembrane</keyword>
<feature type="transmembrane region" description="Helical" evidence="1">
    <location>
        <begin position="392"/>
        <end position="418"/>
    </location>
</feature>
<dbReference type="InterPro" id="IPR030389">
    <property type="entry name" value="G_FEOB_dom"/>
</dbReference>
<keyword evidence="4" id="KW-1185">Reference proteome</keyword>
<dbReference type="Pfam" id="PF02421">
    <property type="entry name" value="FeoB_N"/>
    <property type="match status" value="1"/>
</dbReference>
<feature type="transmembrane region" description="Helical" evidence="1">
    <location>
        <begin position="248"/>
        <end position="267"/>
    </location>
</feature>
<sequence length="656" mass="70303">MSCHDVAPEPLSAIPDETEPKILLVGRPNVGKSTLFNLLSGARQKTMNVPRTTVSVEVGSWRLTPTVRARVTDLPGTYSLIPQSPDEEVTARAVGDLAVSAGQYDRVIVVLDATALASSLYLCAQVLQTSVPVVAALTMNDRAGDQRVDPEQLSWAIGVPVVEVNPRNGHGATQLTEAVTASLSGTHERSFEVIELPALSIHHRGLAATPDEDLQRAEELFEWVQQVLAQVQDESEQKPTVSDRIDTVLLKPFVGIPVFLAVLWATFQLTTTVAGPIQDWFDWLISGLLSDWTQTGLAAVSAPGWVESLIIDGLYAGVGTVLSFLPLMIIIFTMIFVLEDSGYLARVAVMADRAMQAVGLDGRAILPLVIGFGCNIPALSATKTIPDSRQRLLTGLLVPYSSCTARLVIYLLLATVFFPDHAGTVVFGMYLFSVLVILGVAFLLRRTVFRRATREPLLIVLPGYQFPRFGALLRDVALRCSGFVKRAGVVILGLSVAVWVLMAVPVNPQYSLGDPDMPVQSTLFGSASSAIAPVFAHAGFDDWHIGAALITGFVAKESVVGTLATTYGLDEPEDPSQPSDLTSRLRDTFNETSGGHGAAAAIGFMVFCLVYTPCLVTVGEQRRLFGGKVTAASVVGSILLAWVLAVVIFQVGALLT</sequence>
<keyword evidence="1" id="KW-1133">Transmembrane helix</keyword>
<feature type="transmembrane region" description="Helical" evidence="1">
    <location>
        <begin position="487"/>
        <end position="506"/>
    </location>
</feature>
<dbReference type="Pfam" id="PF07670">
    <property type="entry name" value="Gate"/>
    <property type="match status" value="2"/>
</dbReference>
<feature type="transmembrane region" description="Helical" evidence="1">
    <location>
        <begin position="631"/>
        <end position="655"/>
    </location>
</feature>
<organism evidence="3 4">
    <name type="scientific">Populibacterium corticicola</name>
    <dbReference type="NCBI Taxonomy" id="1812826"/>
    <lineage>
        <taxon>Bacteria</taxon>
        <taxon>Bacillati</taxon>
        <taxon>Actinomycetota</taxon>
        <taxon>Actinomycetes</taxon>
        <taxon>Micrococcales</taxon>
        <taxon>Jonesiaceae</taxon>
        <taxon>Populibacterium</taxon>
    </lineage>
</organism>
<evidence type="ECO:0000259" key="2">
    <source>
        <dbReference type="PROSITE" id="PS51711"/>
    </source>
</evidence>
<comment type="caution">
    <text evidence="3">The sequence shown here is derived from an EMBL/GenBank/DDBJ whole genome shotgun (WGS) entry which is preliminary data.</text>
</comment>
<dbReference type="PANTHER" id="PTHR43185">
    <property type="entry name" value="FERROUS IRON TRANSPORT PROTEIN B"/>
    <property type="match status" value="1"/>
</dbReference>
<dbReference type="EMBL" id="JBHUOP010000001">
    <property type="protein sequence ID" value="MFD2839120.1"/>
    <property type="molecule type" value="Genomic_DNA"/>
</dbReference>
<evidence type="ECO:0000313" key="4">
    <source>
        <dbReference type="Proteomes" id="UP001597391"/>
    </source>
</evidence>
<dbReference type="Proteomes" id="UP001597391">
    <property type="component" value="Unassembled WGS sequence"/>
</dbReference>